<keyword evidence="3" id="KW-0234">DNA repair</keyword>
<dbReference type="GO" id="GO:0043916">
    <property type="term" value="F:DNA-7-methylguanine glycosylase activity"/>
    <property type="evidence" value="ECO:0007669"/>
    <property type="project" value="TreeGrafter"/>
</dbReference>
<protein>
    <recommendedName>
        <fullName evidence="4">HhH-GPD domain-containing protein</fullName>
    </recommendedName>
</protein>
<evidence type="ECO:0000256" key="1">
    <source>
        <dbReference type="ARBA" id="ARBA00010817"/>
    </source>
</evidence>
<dbReference type="GO" id="GO:0005737">
    <property type="term" value="C:cytoplasm"/>
    <property type="evidence" value="ECO:0007669"/>
    <property type="project" value="TreeGrafter"/>
</dbReference>
<gene>
    <name evidence="5" type="ORF">METZ01_LOCUS84738</name>
</gene>
<dbReference type="SUPFAM" id="SSF48150">
    <property type="entry name" value="DNA-glycosylase"/>
    <property type="match status" value="1"/>
</dbReference>
<accession>A0A381UV89</accession>
<comment type="similarity">
    <text evidence="1">Belongs to the alkylbase DNA glycosidase AlkA family.</text>
</comment>
<dbReference type="PANTHER" id="PTHR43003">
    <property type="entry name" value="DNA-3-METHYLADENINE GLYCOSYLASE"/>
    <property type="match status" value="1"/>
</dbReference>
<dbReference type="CDD" id="cd00056">
    <property type="entry name" value="ENDO3c"/>
    <property type="match status" value="1"/>
</dbReference>
<dbReference type="GO" id="GO:0008725">
    <property type="term" value="F:DNA-3-methyladenine glycosylase activity"/>
    <property type="evidence" value="ECO:0007669"/>
    <property type="project" value="TreeGrafter"/>
</dbReference>
<reference evidence="5" key="1">
    <citation type="submission" date="2018-05" db="EMBL/GenBank/DDBJ databases">
        <authorList>
            <person name="Lanie J.A."/>
            <person name="Ng W.-L."/>
            <person name="Kazmierczak K.M."/>
            <person name="Andrzejewski T.M."/>
            <person name="Davidsen T.M."/>
            <person name="Wayne K.J."/>
            <person name="Tettelin H."/>
            <person name="Glass J.I."/>
            <person name="Rusch D."/>
            <person name="Podicherti R."/>
            <person name="Tsui H.-C.T."/>
            <person name="Winkler M.E."/>
        </authorList>
    </citation>
    <scope>NUCLEOTIDE SEQUENCE</scope>
</reference>
<proteinExistence type="inferred from homology"/>
<dbReference type="Gene3D" id="1.10.1670.40">
    <property type="match status" value="1"/>
</dbReference>
<evidence type="ECO:0000256" key="3">
    <source>
        <dbReference type="ARBA" id="ARBA00023204"/>
    </source>
</evidence>
<dbReference type="InterPro" id="IPR003265">
    <property type="entry name" value="HhH-GPD_domain"/>
</dbReference>
<dbReference type="GO" id="GO:0006307">
    <property type="term" value="P:DNA alkylation repair"/>
    <property type="evidence" value="ECO:0007669"/>
    <property type="project" value="TreeGrafter"/>
</dbReference>
<dbReference type="GO" id="GO:0006285">
    <property type="term" value="P:base-excision repair, AP site formation"/>
    <property type="evidence" value="ECO:0007669"/>
    <property type="project" value="TreeGrafter"/>
</dbReference>
<evidence type="ECO:0000256" key="2">
    <source>
        <dbReference type="ARBA" id="ARBA00022763"/>
    </source>
</evidence>
<dbReference type="GO" id="GO:0032993">
    <property type="term" value="C:protein-DNA complex"/>
    <property type="evidence" value="ECO:0007669"/>
    <property type="project" value="TreeGrafter"/>
</dbReference>
<evidence type="ECO:0000313" key="5">
    <source>
        <dbReference type="EMBL" id="SVA31884.1"/>
    </source>
</evidence>
<sequence length="194" mass="22857">MSKRDPVLRKIIKKYNKGFLTTRDNPFFSLCRTIVGQQISTKAADSIWLKFEKRCKKRINPHTILKLSSRNLKTAGLSRQKISYLKIIAKSFKNKFFRIKELRKMNDKEAINYITQLKGLGVWSAQMFLMFNLNRPDIFPTGDIGFLRAISKNYKVSYPPSKRLLDKISKIHIGYRSVFTWYMWRSIDSGEVEY</sequence>
<name>A0A381UV89_9ZZZZ</name>
<dbReference type="EMBL" id="UINC01007184">
    <property type="protein sequence ID" value="SVA31884.1"/>
    <property type="molecule type" value="Genomic_DNA"/>
</dbReference>
<dbReference type="InterPro" id="IPR011257">
    <property type="entry name" value="DNA_glycosylase"/>
</dbReference>
<dbReference type="PANTHER" id="PTHR43003:SF5">
    <property type="entry name" value="DNA-3-METHYLADENINE GLYCOSYLASE"/>
    <property type="match status" value="1"/>
</dbReference>
<dbReference type="Pfam" id="PF00730">
    <property type="entry name" value="HhH-GPD"/>
    <property type="match status" value="1"/>
</dbReference>
<dbReference type="SMART" id="SM00478">
    <property type="entry name" value="ENDO3c"/>
    <property type="match status" value="1"/>
</dbReference>
<organism evidence="5">
    <name type="scientific">marine metagenome</name>
    <dbReference type="NCBI Taxonomy" id="408172"/>
    <lineage>
        <taxon>unclassified sequences</taxon>
        <taxon>metagenomes</taxon>
        <taxon>ecological metagenomes</taxon>
    </lineage>
</organism>
<dbReference type="InterPro" id="IPR051912">
    <property type="entry name" value="Alkylbase_DNA_Glycosylase/TA"/>
</dbReference>
<dbReference type="Gene3D" id="1.10.340.30">
    <property type="entry name" value="Hypothetical protein, domain 2"/>
    <property type="match status" value="1"/>
</dbReference>
<keyword evidence="2" id="KW-0227">DNA damage</keyword>
<evidence type="ECO:0000259" key="4">
    <source>
        <dbReference type="SMART" id="SM00478"/>
    </source>
</evidence>
<dbReference type="GO" id="GO:0032131">
    <property type="term" value="F:alkylated DNA binding"/>
    <property type="evidence" value="ECO:0007669"/>
    <property type="project" value="TreeGrafter"/>
</dbReference>
<dbReference type="AlphaFoldDB" id="A0A381UV89"/>
<dbReference type="FunFam" id="1.10.340.30:FF:000004">
    <property type="entry name" value="DNA-3-methyladenine glycosylase II"/>
    <property type="match status" value="1"/>
</dbReference>
<feature type="domain" description="HhH-GPD" evidence="4">
    <location>
        <begin position="35"/>
        <end position="188"/>
    </location>
</feature>